<gene>
    <name evidence="1" type="ORF">CHS0354_001660</name>
</gene>
<dbReference type="EMBL" id="JAEAOA010000159">
    <property type="protein sequence ID" value="KAK3579664.1"/>
    <property type="molecule type" value="Genomic_DNA"/>
</dbReference>
<keyword evidence="2" id="KW-1185">Reference proteome</keyword>
<protein>
    <submittedName>
        <fullName evidence="1">Uncharacterized protein</fullName>
    </submittedName>
</protein>
<comment type="caution">
    <text evidence="1">The sequence shown here is derived from an EMBL/GenBank/DDBJ whole genome shotgun (WGS) entry which is preliminary data.</text>
</comment>
<accession>A0AAE0RUA8</accession>
<evidence type="ECO:0000313" key="2">
    <source>
        <dbReference type="Proteomes" id="UP001195483"/>
    </source>
</evidence>
<proteinExistence type="predicted"/>
<feature type="non-terminal residue" evidence="1">
    <location>
        <position position="69"/>
    </location>
</feature>
<sequence>MSVENNDEISVETHVEDKLLNRLQRIPYGQDKHNDFPHPDVRFPTKNFSRLQNTLPTEEIMNGRINTKK</sequence>
<name>A0AAE0RUA8_9BIVA</name>
<evidence type="ECO:0000313" key="1">
    <source>
        <dbReference type="EMBL" id="KAK3579664.1"/>
    </source>
</evidence>
<organism evidence="1 2">
    <name type="scientific">Potamilus streckersoni</name>
    <dbReference type="NCBI Taxonomy" id="2493646"/>
    <lineage>
        <taxon>Eukaryota</taxon>
        <taxon>Metazoa</taxon>
        <taxon>Spiralia</taxon>
        <taxon>Lophotrochozoa</taxon>
        <taxon>Mollusca</taxon>
        <taxon>Bivalvia</taxon>
        <taxon>Autobranchia</taxon>
        <taxon>Heteroconchia</taxon>
        <taxon>Palaeoheterodonta</taxon>
        <taxon>Unionida</taxon>
        <taxon>Unionoidea</taxon>
        <taxon>Unionidae</taxon>
        <taxon>Ambleminae</taxon>
        <taxon>Lampsilini</taxon>
        <taxon>Potamilus</taxon>
    </lineage>
</organism>
<dbReference type="Proteomes" id="UP001195483">
    <property type="component" value="Unassembled WGS sequence"/>
</dbReference>
<reference evidence="1" key="2">
    <citation type="journal article" date="2021" name="Genome Biol. Evol.">
        <title>Developing a high-quality reference genome for a parasitic bivalve with doubly uniparental inheritance (Bivalvia: Unionida).</title>
        <authorList>
            <person name="Smith C.H."/>
        </authorList>
    </citation>
    <scope>NUCLEOTIDE SEQUENCE</scope>
    <source>
        <strain evidence="1">CHS0354</strain>
        <tissue evidence="1">Mantle</tissue>
    </source>
</reference>
<reference evidence="1" key="3">
    <citation type="submission" date="2023-05" db="EMBL/GenBank/DDBJ databases">
        <authorList>
            <person name="Smith C.H."/>
        </authorList>
    </citation>
    <scope>NUCLEOTIDE SEQUENCE</scope>
    <source>
        <strain evidence="1">CHS0354</strain>
        <tissue evidence="1">Mantle</tissue>
    </source>
</reference>
<reference evidence="1" key="1">
    <citation type="journal article" date="2021" name="Genome Biol. Evol.">
        <title>A High-Quality Reference Genome for a Parasitic Bivalve with Doubly Uniparental Inheritance (Bivalvia: Unionida).</title>
        <authorList>
            <person name="Smith C.H."/>
        </authorList>
    </citation>
    <scope>NUCLEOTIDE SEQUENCE</scope>
    <source>
        <strain evidence="1">CHS0354</strain>
    </source>
</reference>
<dbReference type="AlphaFoldDB" id="A0AAE0RUA8"/>